<evidence type="ECO:0000313" key="2">
    <source>
        <dbReference type="EMBL" id="EER17094.1"/>
    </source>
</evidence>
<reference evidence="2 3" key="1">
    <citation type="submission" date="2008-07" db="EMBL/GenBank/DDBJ databases">
        <authorList>
            <person name="El-Sayed N."/>
            <person name="Caler E."/>
            <person name="Inman J."/>
            <person name="Amedeo P."/>
            <person name="Hass B."/>
            <person name="Wortman J."/>
        </authorList>
    </citation>
    <scope>NUCLEOTIDE SEQUENCE [LARGE SCALE GENOMIC DNA]</scope>
    <source>
        <strain evidence="3">ATCC 50983 / TXsc</strain>
    </source>
</reference>
<accession>C5KEF6</accession>
<sequence>MFERVLFRRNDHDIINTVDDITITTADNRERRNHYLALRFDRSSIMEAAESPFQSGGERSVEPSRGRMTSHWTSGGRGNPVENKD</sequence>
<organism evidence="3">
    <name type="scientific">Perkinsus marinus (strain ATCC 50983 / TXsc)</name>
    <dbReference type="NCBI Taxonomy" id="423536"/>
    <lineage>
        <taxon>Eukaryota</taxon>
        <taxon>Sar</taxon>
        <taxon>Alveolata</taxon>
        <taxon>Perkinsozoa</taxon>
        <taxon>Perkinsea</taxon>
        <taxon>Perkinsida</taxon>
        <taxon>Perkinsidae</taxon>
        <taxon>Perkinsus</taxon>
    </lineage>
</organism>
<dbReference type="AlphaFoldDB" id="C5KEF6"/>
<gene>
    <name evidence="2" type="ORF">Pmar_PMAR009528</name>
</gene>
<dbReference type="Proteomes" id="UP000007800">
    <property type="component" value="Unassembled WGS sequence"/>
</dbReference>
<proteinExistence type="predicted"/>
<evidence type="ECO:0000313" key="3">
    <source>
        <dbReference type="Proteomes" id="UP000007800"/>
    </source>
</evidence>
<dbReference type="EMBL" id="GG672330">
    <property type="protein sequence ID" value="EER17094.1"/>
    <property type="molecule type" value="Genomic_DNA"/>
</dbReference>
<dbReference type="InParanoid" id="C5KEF6"/>
<evidence type="ECO:0000256" key="1">
    <source>
        <dbReference type="SAM" id="MobiDB-lite"/>
    </source>
</evidence>
<protein>
    <submittedName>
        <fullName evidence="2">Uncharacterized protein</fullName>
    </submittedName>
</protein>
<feature type="region of interest" description="Disordered" evidence="1">
    <location>
        <begin position="49"/>
        <end position="85"/>
    </location>
</feature>
<dbReference type="RefSeq" id="XP_002785298.1">
    <property type="nucleotide sequence ID" value="XM_002785252.1"/>
</dbReference>
<dbReference type="GeneID" id="9053216"/>
<keyword evidence="3" id="KW-1185">Reference proteome</keyword>
<name>C5KEF6_PERM5</name>